<dbReference type="EMBL" id="OE003213">
    <property type="protein sequence ID" value="CAD7459881.1"/>
    <property type="molecule type" value="Genomic_DNA"/>
</dbReference>
<name>A0A7R9IK18_9NEOP</name>
<sequence length="343" mass="39010">MDFDDVLDEIGEFGRYQITIYLLICLPVLFAAGNSLTYVFTAGVPDYRCFIPECDNVFDPDYSAPWVQEAIPPSDADTHGDTSYKPDLCTRYLPRGNWSTKVCPLGNFTDQIVRCDRWVYAEHENTIVNEWNITCTENQWKLSLVGTMHFAGILVGSLLFGFMADRIGRKLVFVFCILLMSITGIAQAISSNYLTFQVFVFINALGTAGVYPLAFIIVHWRSQGGIFRVEPPTPRPRYPPASFSSLNLLKSYMRNSTNEDRLNGFALMYLHPEVSVTDPCVELVGKKKREMSGIVLNYFYAVGEALVGLVAWIFKDWVTLQLIVSAPPMIFVLYYWYYIPYLL</sequence>
<dbReference type="PANTHER" id="PTHR24064">
    <property type="entry name" value="SOLUTE CARRIER FAMILY 22 MEMBER"/>
    <property type="match status" value="1"/>
</dbReference>
<evidence type="ECO:0000256" key="4">
    <source>
        <dbReference type="ARBA" id="ARBA00023136"/>
    </source>
</evidence>
<feature type="transmembrane region" description="Helical" evidence="5">
    <location>
        <begin position="295"/>
        <end position="314"/>
    </location>
</feature>
<dbReference type="InterPro" id="IPR036259">
    <property type="entry name" value="MFS_trans_sf"/>
</dbReference>
<organism evidence="7">
    <name type="scientific">Timema tahoe</name>
    <dbReference type="NCBI Taxonomy" id="61484"/>
    <lineage>
        <taxon>Eukaryota</taxon>
        <taxon>Metazoa</taxon>
        <taxon>Ecdysozoa</taxon>
        <taxon>Arthropoda</taxon>
        <taxon>Hexapoda</taxon>
        <taxon>Insecta</taxon>
        <taxon>Pterygota</taxon>
        <taxon>Neoptera</taxon>
        <taxon>Polyneoptera</taxon>
        <taxon>Phasmatodea</taxon>
        <taxon>Timematodea</taxon>
        <taxon>Timematoidea</taxon>
        <taxon>Timematidae</taxon>
        <taxon>Timema</taxon>
    </lineage>
</organism>
<dbReference type="InterPro" id="IPR020846">
    <property type="entry name" value="MFS_dom"/>
</dbReference>
<proteinExistence type="predicted"/>
<accession>A0A7R9IK18</accession>
<feature type="transmembrane region" description="Helical" evidence="5">
    <location>
        <begin position="142"/>
        <end position="164"/>
    </location>
</feature>
<comment type="subcellular location">
    <subcellularLocation>
        <location evidence="1">Membrane</location>
        <topology evidence="1">Multi-pass membrane protein</topology>
    </subcellularLocation>
</comment>
<evidence type="ECO:0000256" key="3">
    <source>
        <dbReference type="ARBA" id="ARBA00022989"/>
    </source>
</evidence>
<keyword evidence="2 5" id="KW-0812">Transmembrane</keyword>
<dbReference type="GO" id="GO:0016020">
    <property type="term" value="C:membrane"/>
    <property type="evidence" value="ECO:0007669"/>
    <property type="project" value="UniProtKB-SubCell"/>
</dbReference>
<feature type="transmembrane region" description="Helical" evidence="5">
    <location>
        <begin position="320"/>
        <end position="339"/>
    </location>
</feature>
<dbReference type="GO" id="GO:0022857">
    <property type="term" value="F:transmembrane transporter activity"/>
    <property type="evidence" value="ECO:0007669"/>
    <property type="project" value="InterPro"/>
</dbReference>
<keyword evidence="4 5" id="KW-0472">Membrane</keyword>
<dbReference type="Gene3D" id="1.20.1250.20">
    <property type="entry name" value="MFS general substrate transporter like domains"/>
    <property type="match status" value="1"/>
</dbReference>
<feature type="transmembrane region" description="Helical" evidence="5">
    <location>
        <begin position="20"/>
        <end position="40"/>
    </location>
</feature>
<evidence type="ECO:0000256" key="5">
    <source>
        <dbReference type="SAM" id="Phobius"/>
    </source>
</evidence>
<feature type="domain" description="Major facilitator superfamily (MFS) profile" evidence="6">
    <location>
        <begin position="102"/>
        <end position="343"/>
    </location>
</feature>
<protein>
    <recommendedName>
        <fullName evidence="6">Major facilitator superfamily (MFS) profile domain-containing protein</fullName>
    </recommendedName>
</protein>
<gene>
    <name evidence="7" type="ORF">TTEB3V08_LOCUS7827</name>
</gene>
<dbReference type="SUPFAM" id="SSF103473">
    <property type="entry name" value="MFS general substrate transporter"/>
    <property type="match status" value="1"/>
</dbReference>
<feature type="transmembrane region" description="Helical" evidence="5">
    <location>
        <begin position="171"/>
        <end position="190"/>
    </location>
</feature>
<dbReference type="PROSITE" id="PS50850">
    <property type="entry name" value="MFS"/>
    <property type="match status" value="1"/>
</dbReference>
<reference evidence="7" key="1">
    <citation type="submission" date="2020-11" db="EMBL/GenBank/DDBJ databases">
        <authorList>
            <person name="Tran Van P."/>
        </authorList>
    </citation>
    <scope>NUCLEOTIDE SEQUENCE</scope>
</reference>
<feature type="transmembrane region" description="Helical" evidence="5">
    <location>
        <begin position="196"/>
        <end position="218"/>
    </location>
</feature>
<dbReference type="AlphaFoldDB" id="A0A7R9IK18"/>
<evidence type="ECO:0000256" key="2">
    <source>
        <dbReference type="ARBA" id="ARBA00022692"/>
    </source>
</evidence>
<keyword evidence="3 5" id="KW-1133">Transmembrane helix</keyword>
<evidence type="ECO:0000259" key="6">
    <source>
        <dbReference type="PROSITE" id="PS50850"/>
    </source>
</evidence>
<evidence type="ECO:0000256" key="1">
    <source>
        <dbReference type="ARBA" id="ARBA00004141"/>
    </source>
</evidence>
<evidence type="ECO:0000313" key="7">
    <source>
        <dbReference type="EMBL" id="CAD7459881.1"/>
    </source>
</evidence>
<dbReference type="Pfam" id="PF07690">
    <property type="entry name" value="MFS_1"/>
    <property type="match status" value="1"/>
</dbReference>
<dbReference type="InterPro" id="IPR011701">
    <property type="entry name" value="MFS"/>
</dbReference>